<dbReference type="FunFam" id="3.30.390.10:FF:000001">
    <property type="entry name" value="Enolase"/>
    <property type="match status" value="1"/>
</dbReference>
<feature type="binding site" evidence="11 14">
    <location>
        <position position="247"/>
    </location>
    <ligand>
        <name>Mg(2+)</name>
        <dbReference type="ChEBI" id="CHEBI:18420"/>
    </ligand>
</feature>
<dbReference type="InterPro" id="IPR029017">
    <property type="entry name" value="Enolase-like_N"/>
</dbReference>
<evidence type="ECO:0000256" key="1">
    <source>
        <dbReference type="ARBA" id="ARBA00005031"/>
    </source>
</evidence>
<evidence type="ECO:0000259" key="16">
    <source>
        <dbReference type="SMART" id="SM01193"/>
    </source>
</evidence>
<evidence type="ECO:0000256" key="10">
    <source>
        <dbReference type="ARBA" id="ARBA00023239"/>
    </source>
</evidence>
<comment type="similarity">
    <text evidence="2 11">Belongs to the enolase family.</text>
</comment>
<comment type="caution">
    <text evidence="17">The sequence shown here is derived from an EMBL/GenBank/DDBJ whole genome shotgun (WGS) entry which is preliminary data.</text>
</comment>
<dbReference type="AlphaFoldDB" id="A0A086CFU7"/>
<dbReference type="PATRIC" id="fig|1527444.3.peg.1076"/>
<comment type="cofactor">
    <cofactor evidence="11">
        <name>Mg(2+)</name>
        <dbReference type="ChEBI" id="CHEBI:18420"/>
    </cofactor>
    <text evidence="11">Binds a second Mg(2+) ion via substrate during catalysis.</text>
</comment>
<dbReference type="FunFam" id="3.20.20.120:FF:000001">
    <property type="entry name" value="Enolase"/>
    <property type="match status" value="1"/>
</dbReference>
<dbReference type="GO" id="GO:0005576">
    <property type="term" value="C:extracellular region"/>
    <property type="evidence" value="ECO:0007669"/>
    <property type="project" value="UniProtKB-SubCell"/>
</dbReference>
<evidence type="ECO:0000256" key="2">
    <source>
        <dbReference type="ARBA" id="ARBA00009604"/>
    </source>
</evidence>
<evidence type="ECO:0000256" key="7">
    <source>
        <dbReference type="ARBA" id="ARBA00022723"/>
    </source>
</evidence>
<feature type="binding site" evidence="11 14">
    <location>
        <position position="315"/>
    </location>
    <ligand>
        <name>Mg(2+)</name>
        <dbReference type="ChEBI" id="CHEBI:18420"/>
    </ligand>
</feature>
<comment type="pathway">
    <text evidence="1 11">Carbohydrate degradation; glycolysis; pyruvate from D-glyceraldehyde 3-phosphate: step 4/5.</text>
</comment>
<dbReference type="InterPro" id="IPR020809">
    <property type="entry name" value="Enolase_CS"/>
</dbReference>
<comment type="cofactor">
    <cofactor evidence="14">
        <name>Mg(2+)</name>
        <dbReference type="ChEBI" id="CHEBI:18420"/>
    </cofactor>
    <text evidence="14">Mg(2+) is required for catalysis and for stabilizing the dimer.</text>
</comment>
<dbReference type="SMART" id="SM01192">
    <property type="entry name" value="Enolase_C"/>
    <property type="match status" value="1"/>
</dbReference>
<dbReference type="UniPathway" id="UPA00109">
    <property type="reaction ID" value="UER00187"/>
</dbReference>
<dbReference type="CDD" id="cd03313">
    <property type="entry name" value="enolase"/>
    <property type="match status" value="1"/>
</dbReference>
<sequence length="431" mass="47347">MSNRAIASIKDIYAREILDSRGFPTVEVEVILETGNFGTAQVPSGASTGSYEAHELRDNNLNRYNGKGVLEAVINIREKIAPCLIGMNAFKQNIIDDLMIELDGTSNKKVLGANAILGVSLAIAKAAAEELSLPLYRYIGGLSANVMPIPMMNLINGGSHANNNVDFQEFMIMPIGADSFKEGLRWGAEIFYSLGKVLKKRQLICGVGDEGGYAPNLGSNKEALDLLIEAVEKAGYKPGKQIFFAMDIASSEFYKFGQYVYDDTSHSAKEFIDYLSKLVSQYPIVSIEDSLHEEDWDNWRLCTESLGDLVQLVGDDLFVTNQHRLRKGINERVANSILIKLNQIGSLTETLNTISLASRNQYNTVISHRSGETEDTTIADLAVAVNSGQIKTGSLCRSERIAKYNRLLRIEEELGKSAIYAPKIGLGPNFS</sequence>
<evidence type="ECO:0000313" key="18">
    <source>
        <dbReference type="Proteomes" id="UP000028922"/>
    </source>
</evidence>
<dbReference type="GO" id="GO:0009986">
    <property type="term" value="C:cell surface"/>
    <property type="evidence" value="ECO:0007669"/>
    <property type="project" value="UniProtKB-SubCell"/>
</dbReference>
<dbReference type="GO" id="GO:0006096">
    <property type="term" value="P:glycolytic process"/>
    <property type="evidence" value="ECO:0007669"/>
    <property type="project" value="UniProtKB-UniRule"/>
</dbReference>
<keyword evidence="6 11" id="KW-0964">Secreted</keyword>
<feature type="binding site" evidence="11">
    <location>
        <position position="369"/>
    </location>
    <ligand>
        <name>(2R)-2-phosphoglycerate</name>
        <dbReference type="ChEBI" id="CHEBI:58289"/>
    </ligand>
</feature>
<dbReference type="SUPFAM" id="SSF54826">
    <property type="entry name" value="Enolase N-terminal domain-like"/>
    <property type="match status" value="1"/>
</dbReference>
<evidence type="ECO:0000256" key="9">
    <source>
        <dbReference type="ARBA" id="ARBA00023152"/>
    </source>
</evidence>
<evidence type="ECO:0000256" key="5">
    <source>
        <dbReference type="ARBA" id="ARBA00022490"/>
    </source>
</evidence>
<feature type="binding site" evidence="13">
    <location>
        <position position="169"/>
    </location>
    <ligand>
        <name>substrate</name>
    </ligand>
</feature>
<feature type="binding site" evidence="13">
    <location>
        <position position="391"/>
    </location>
    <ligand>
        <name>substrate</name>
    </ligand>
</feature>
<feature type="binding site" evidence="13">
    <location>
        <begin position="367"/>
        <end position="370"/>
    </location>
    <ligand>
        <name>substrate</name>
    </ligand>
</feature>
<feature type="binding site" evidence="11">
    <location>
        <position position="370"/>
    </location>
    <ligand>
        <name>(2R)-2-phosphoglycerate</name>
        <dbReference type="ChEBI" id="CHEBI:58289"/>
    </ligand>
</feature>
<reference evidence="17 18" key="1">
    <citation type="submission" date="2014-08" db="EMBL/GenBank/DDBJ databases">
        <title>Comparative genomics reveals surprising divergence of two closely related strains of uncultivated UCYN-A cyanobacteria.</title>
        <authorList>
            <person name="Bombar D."/>
            <person name="Heller P."/>
            <person name="Sanchez-Baracaldo P."/>
            <person name="Carter B.J."/>
            <person name="Zert J.P."/>
        </authorList>
    </citation>
    <scope>NUCLEOTIDE SEQUENCE [LARGE SCALE GENOMIC DNA]</scope>
</reference>
<dbReference type="InterPro" id="IPR020810">
    <property type="entry name" value="Enolase_C"/>
</dbReference>
<dbReference type="PROSITE" id="PS00164">
    <property type="entry name" value="ENOLASE"/>
    <property type="match status" value="1"/>
</dbReference>
<evidence type="ECO:0000256" key="12">
    <source>
        <dbReference type="PIRSR" id="PIRSR001400-1"/>
    </source>
</evidence>
<dbReference type="InterPro" id="IPR036849">
    <property type="entry name" value="Enolase-like_C_sf"/>
</dbReference>
<dbReference type="InterPro" id="IPR000941">
    <property type="entry name" value="Enolase"/>
</dbReference>
<dbReference type="NCBIfam" id="TIGR01060">
    <property type="entry name" value="eno"/>
    <property type="match status" value="1"/>
</dbReference>
<dbReference type="SFLD" id="SFLDG00178">
    <property type="entry name" value="enolase"/>
    <property type="match status" value="1"/>
</dbReference>
<dbReference type="GO" id="GO:0000287">
    <property type="term" value="F:magnesium ion binding"/>
    <property type="evidence" value="ECO:0007669"/>
    <property type="project" value="UniProtKB-UniRule"/>
</dbReference>
<comment type="function">
    <text evidence="11">Catalyzes the reversible conversion of 2-phosphoglycerate (2-PG) into phosphoenolpyruvate (PEP). It is essential for the degradation of carbohydrates via glycolysis.</text>
</comment>
<feature type="active site" description="Proton acceptor" evidence="11 12">
    <location>
        <position position="340"/>
    </location>
</feature>
<evidence type="ECO:0000256" key="3">
    <source>
        <dbReference type="ARBA" id="ARBA00012058"/>
    </source>
</evidence>
<keyword evidence="10 11" id="KW-0456">Lyase</keyword>
<feature type="binding site" evidence="13">
    <location>
        <position position="288"/>
    </location>
    <ligand>
        <name>substrate</name>
    </ligand>
</feature>
<dbReference type="Pfam" id="PF03952">
    <property type="entry name" value="Enolase_N"/>
    <property type="match status" value="1"/>
</dbReference>
<keyword evidence="9 11" id="KW-0324">Glycolysis</keyword>
<dbReference type="Gene3D" id="3.30.390.10">
    <property type="entry name" value="Enolase-like, N-terminal domain"/>
    <property type="match status" value="1"/>
</dbReference>
<feature type="binding site" evidence="13">
    <location>
        <position position="160"/>
    </location>
    <ligand>
        <name>substrate</name>
    </ligand>
</feature>
<name>A0A086CFU7_9CHRO</name>
<comment type="catalytic activity">
    <reaction evidence="11">
        <text>(2R)-2-phosphoglycerate = phosphoenolpyruvate + H2O</text>
        <dbReference type="Rhea" id="RHEA:10164"/>
        <dbReference type="ChEBI" id="CHEBI:15377"/>
        <dbReference type="ChEBI" id="CHEBI:58289"/>
        <dbReference type="ChEBI" id="CHEBI:58702"/>
        <dbReference type="EC" id="4.2.1.11"/>
    </reaction>
</comment>
<evidence type="ECO:0000256" key="11">
    <source>
        <dbReference type="HAMAP-Rule" id="MF_00318"/>
    </source>
</evidence>
<dbReference type="HAMAP" id="MF_00318">
    <property type="entry name" value="Enolase"/>
    <property type="match status" value="1"/>
</dbReference>
<accession>A0A086CFU7</accession>
<evidence type="ECO:0000256" key="13">
    <source>
        <dbReference type="PIRSR" id="PIRSR001400-2"/>
    </source>
</evidence>
<evidence type="ECO:0000313" key="17">
    <source>
        <dbReference type="EMBL" id="KFF41061.1"/>
    </source>
</evidence>
<keyword evidence="5 11" id="KW-0963">Cytoplasm</keyword>
<feature type="active site" description="Proton donor" evidence="11 12">
    <location>
        <position position="210"/>
    </location>
</feature>
<proteinExistence type="inferred from homology"/>
<dbReference type="PIRSF" id="PIRSF001400">
    <property type="entry name" value="Enolase"/>
    <property type="match status" value="1"/>
</dbReference>
<dbReference type="Gene3D" id="3.20.20.120">
    <property type="entry name" value="Enolase-like C-terminal domain"/>
    <property type="match status" value="1"/>
</dbReference>
<dbReference type="EMBL" id="JPSP01000015">
    <property type="protein sequence ID" value="KFF41061.1"/>
    <property type="molecule type" value="Genomic_DNA"/>
</dbReference>
<dbReference type="GO" id="GO:0000015">
    <property type="term" value="C:phosphopyruvate hydratase complex"/>
    <property type="evidence" value="ECO:0007669"/>
    <property type="project" value="InterPro"/>
</dbReference>
<keyword evidence="8 11" id="KW-0460">Magnesium</keyword>
<feature type="domain" description="Enolase N-terminal" evidence="16">
    <location>
        <begin position="9"/>
        <end position="139"/>
    </location>
</feature>
<protein>
    <recommendedName>
        <fullName evidence="4 11">Enolase</fullName>
        <ecNumber evidence="3 11">4.2.1.11</ecNumber>
    </recommendedName>
    <alternativeName>
        <fullName evidence="11">2-phospho-D-glycerate hydro-lyase</fullName>
    </alternativeName>
    <alternativeName>
        <fullName evidence="11">2-phosphoglycerate dehydratase</fullName>
    </alternativeName>
</protein>
<dbReference type="Proteomes" id="UP000028922">
    <property type="component" value="Unassembled WGS sequence"/>
</dbReference>
<dbReference type="InterPro" id="IPR020811">
    <property type="entry name" value="Enolase_N"/>
</dbReference>
<evidence type="ECO:0000259" key="15">
    <source>
        <dbReference type="SMART" id="SM01192"/>
    </source>
</evidence>
<dbReference type="SMART" id="SM01193">
    <property type="entry name" value="Enolase_N"/>
    <property type="match status" value="1"/>
</dbReference>
<keyword evidence="17" id="KW-0670">Pyruvate</keyword>
<feature type="binding site" evidence="13">
    <location>
        <position position="315"/>
    </location>
    <ligand>
        <name>substrate</name>
    </ligand>
</feature>
<dbReference type="SFLD" id="SFLDS00001">
    <property type="entry name" value="Enolase"/>
    <property type="match status" value="1"/>
</dbReference>
<dbReference type="Pfam" id="PF00113">
    <property type="entry name" value="Enolase_C"/>
    <property type="match status" value="1"/>
</dbReference>
<dbReference type="SUPFAM" id="SSF51604">
    <property type="entry name" value="Enolase C-terminal domain-like"/>
    <property type="match status" value="1"/>
</dbReference>
<organism evidence="17 18">
    <name type="scientific">Candidatus Atelocyanobacterium thalassa isolate SIO64986</name>
    <dbReference type="NCBI Taxonomy" id="1527444"/>
    <lineage>
        <taxon>Bacteria</taxon>
        <taxon>Bacillati</taxon>
        <taxon>Cyanobacteriota</taxon>
        <taxon>Cyanophyceae</taxon>
        <taxon>Oscillatoriophycideae</taxon>
        <taxon>Chroococcales</taxon>
        <taxon>Aphanothecaceae</taxon>
        <taxon>Candidatus Atelocyanobacterium</taxon>
        <taxon>Candidatus Atelocyanobacterium thalassae</taxon>
    </lineage>
</organism>
<feature type="binding site" evidence="11 14">
    <location>
        <position position="288"/>
    </location>
    <ligand>
        <name>Mg(2+)</name>
        <dbReference type="ChEBI" id="CHEBI:18420"/>
    </ligand>
</feature>
<dbReference type="STRING" id="1527444.ucyna2_01128"/>
<keyword evidence="7 11" id="KW-0479">Metal-binding</keyword>
<feature type="binding site" evidence="11">
    <location>
        <position position="391"/>
    </location>
    <ligand>
        <name>(2R)-2-phosphoglycerate</name>
        <dbReference type="ChEBI" id="CHEBI:58289"/>
    </ligand>
</feature>
<feature type="domain" description="Enolase C-terminal TIM barrel" evidence="15">
    <location>
        <begin position="144"/>
        <end position="428"/>
    </location>
</feature>
<evidence type="ECO:0000256" key="14">
    <source>
        <dbReference type="PIRSR" id="PIRSR001400-3"/>
    </source>
</evidence>
<dbReference type="PRINTS" id="PR00148">
    <property type="entry name" value="ENOLASE"/>
</dbReference>
<gene>
    <name evidence="11" type="primary">eno</name>
    <name evidence="17" type="ORF">ucyna2_01128</name>
</gene>
<dbReference type="SFLD" id="SFLDF00002">
    <property type="entry name" value="enolase"/>
    <property type="match status" value="1"/>
</dbReference>
<dbReference type="PANTHER" id="PTHR11902:SF1">
    <property type="entry name" value="ENOLASE"/>
    <property type="match status" value="1"/>
</dbReference>
<evidence type="ECO:0000256" key="6">
    <source>
        <dbReference type="ARBA" id="ARBA00022525"/>
    </source>
</evidence>
<dbReference type="eggNOG" id="COG0148">
    <property type="taxonomic scope" value="Bacteria"/>
</dbReference>
<feature type="binding site" evidence="11">
    <location>
        <position position="168"/>
    </location>
    <ligand>
        <name>(2R)-2-phosphoglycerate</name>
        <dbReference type="ChEBI" id="CHEBI:58289"/>
    </ligand>
</feature>
<dbReference type="GO" id="GO:0004634">
    <property type="term" value="F:phosphopyruvate hydratase activity"/>
    <property type="evidence" value="ECO:0007669"/>
    <property type="project" value="UniProtKB-UniRule"/>
</dbReference>
<dbReference type="EC" id="4.2.1.11" evidence="3 11"/>
<dbReference type="PANTHER" id="PTHR11902">
    <property type="entry name" value="ENOLASE"/>
    <property type="match status" value="1"/>
</dbReference>
<feature type="binding site" evidence="11">
    <location>
        <position position="340"/>
    </location>
    <ligand>
        <name>(2R)-2-phosphoglycerate</name>
        <dbReference type="ChEBI" id="CHEBI:58289"/>
    </ligand>
</feature>
<evidence type="ECO:0000256" key="8">
    <source>
        <dbReference type="ARBA" id="ARBA00022842"/>
    </source>
</evidence>
<comment type="subcellular location">
    <subcellularLocation>
        <location evidence="11">Cytoplasm</location>
    </subcellularLocation>
    <subcellularLocation>
        <location evidence="11">Secreted</location>
    </subcellularLocation>
    <subcellularLocation>
        <location evidence="11">Cell surface</location>
    </subcellularLocation>
    <text evidence="11">Fractions of enolase are present in both the cytoplasm and on the cell surface.</text>
</comment>
<evidence type="ECO:0000256" key="4">
    <source>
        <dbReference type="ARBA" id="ARBA00017068"/>
    </source>
</evidence>